<organism evidence="1 2">
    <name type="scientific">Portunus trituberculatus</name>
    <name type="common">Swimming crab</name>
    <name type="synonym">Neptunus trituberculatus</name>
    <dbReference type="NCBI Taxonomy" id="210409"/>
    <lineage>
        <taxon>Eukaryota</taxon>
        <taxon>Metazoa</taxon>
        <taxon>Ecdysozoa</taxon>
        <taxon>Arthropoda</taxon>
        <taxon>Crustacea</taxon>
        <taxon>Multicrustacea</taxon>
        <taxon>Malacostraca</taxon>
        <taxon>Eumalacostraca</taxon>
        <taxon>Eucarida</taxon>
        <taxon>Decapoda</taxon>
        <taxon>Pleocyemata</taxon>
        <taxon>Brachyura</taxon>
        <taxon>Eubrachyura</taxon>
        <taxon>Portunoidea</taxon>
        <taxon>Portunidae</taxon>
        <taxon>Portuninae</taxon>
        <taxon>Portunus</taxon>
    </lineage>
</organism>
<name>A0A5B7CWN2_PORTR</name>
<protein>
    <submittedName>
        <fullName evidence="1">Uncharacterized protein</fullName>
    </submittedName>
</protein>
<reference evidence="1 2" key="1">
    <citation type="submission" date="2019-05" db="EMBL/GenBank/DDBJ databases">
        <title>Another draft genome of Portunus trituberculatus and its Hox gene families provides insights of decapod evolution.</title>
        <authorList>
            <person name="Jeong J.-H."/>
            <person name="Song I."/>
            <person name="Kim S."/>
            <person name="Choi T."/>
            <person name="Kim D."/>
            <person name="Ryu S."/>
            <person name="Kim W."/>
        </authorList>
    </citation>
    <scope>NUCLEOTIDE SEQUENCE [LARGE SCALE GENOMIC DNA]</scope>
    <source>
        <tissue evidence="1">Muscle</tissue>
    </source>
</reference>
<proteinExistence type="predicted"/>
<dbReference type="Proteomes" id="UP000324222">
    <property type="component" value="Unassembled WGS sequence"/>
</dbReference>
<dbReference type="AlphaFoldDB" id="A0A5B7CWN2"/>
<dbReference type="EMBL" id="VSRR010000338">
    <property type="protein sequence ID" value="MPC14237.1"/>
    <property type="molecule type" value="Genomic_DNA"/>
</dbReference>
<gene>
    <name evidence="1" type="ORF">E2C01_006997</name>
</gene>
<evidence type="ECO:0000313" key="1">
    <source>
        <dbReference type="EMBL" id="MPC14237.1"/>
    </source>
</evidence>
<keyword evidence="2" id="KW-1185">Reference proteome</keyword>
<dbReference type="OrthoDB" id="6368401at2759"/>
<accession>A0A5B7CWN2</accession>
<evidence type="ECO:0000313" key="2">
    <source>
        <dbReference type="Proteomes" id="UP000324222"/>
    </source>
</evidence>
<sequence>MAEQSHVHMCPTFADDLTAAIHAAADASMPLTGKKKYNPNKLYLWYYNDRVKFLTRVSRRLTKLYCVTKSEVDKTNLQEWTTYAREQLNLIREEKLPEIMAQAEQKYASAILKDEAHLTLEK</sequence>
<comment type="caution">
    <text evidence="1">The sequence shown here is derived from an EMBL/GenBank/DDBJ whole genome shotgun (WGS) entry which is preliminary data.</text>
</comment>